<dbReference type="AlphaFoldDB" id="A0A401K000"/>
<dbReference type="SFLD" id="SFLDG01129">
    <property type="entry name" value="C1.5:_HAD__Beta-PGM__Phosphata"/>
    <property type="match status" value="1"/>
</dbReference>
<evidence type="ECO:0000313" key="1">
    <source>
        <dbReference type="EMBL" id="GCB02086.1"/>
    </source>
</evidence>
<dbReference type="OrthoDB" id="9782449at2"/>
<dbReference type="EMBL" id="BGOW01000033">
    <property type="protein sequence ID" value="GCB02086.1"/>
    <property type="molecule type" value="Genomic_DNA"/>
</dbReference>
<comment type="caution">
    <text evidence="1">The sequence shown here is derived from an EMBL/GenBank/DDBJ whole genome shotgun (WGS) entry which is preliminary data.</text>
</comment>
<dbReference type="InterPro" id="IPR023198">
    <property type="entry name" value="PGP-like_dom2"/>
</dbReference>
<dbReference type="Gene3D" id="3.40.50.1000">
    <property type="entry name" value="HAD superfamily/HAD-like"/>
    <property type="match status" value="1"/>
</dbReference>
<evidence type="ECO:0000313" key="2">
    <source>
        <dbReference type="Proteomes" id="UP000286806"/>
    </source>
</evidence>
<dbReference type="PANTHER" id="PTHR43434">
    <property type="entry name" value="PHOSPHOGLYCOLATE PHOSPHATASE"/>
    <property type="match status" value="1"/>
</dbReference>
<dbReference type="SFLD" id="SFLDG01135">
    <property type="entry name" value="C1.5.6:_HAD__Beta-PGM__Phospha"/>
    <property type="match status" value="1"/>
</dbReference>
<dbReference type="Gene3D" id="1.10.150.240">
    <property type="entry name" value="Putative phosphatase, domain 2"/>
    <property type="match status" value="1"/>
</dbReference>
<name>A0A401K000_9PROT</name>
<proteinExistence type="predicted"/>
<dbReference type="SUPFAM" id="SSF56784">
    <property type="entry name" value="HAD-like"/>
    <property type="match status" value="1"/>
</dbReference>
<dbReference type="NCBIfam" id="TIGR01549">
    <property type="entry name" value="HAD-SF-IA-v1"/>
    <property type="match status" value="1"/>
</dbReference>
<reference evidence="1 2" key="1">
    <citation type="journal article" date="2019" name="Front. Microbiol.">
        <title>Genomes of Neutrophilic Sulfur-Oxidizing Chemolithoautotrophs Representing 9 Proteobacterial Species From 8 Genera.</title>
        <authorList>
            <person name="Watanabe T."/>
            <person name="Kojima H."/>
            <person name="Umezawa K."/>
            <person name="Hori C."/>
            <person name="Takasuka T.E."/>
            <person name="Kato Y."/>
            <person name="Fukui M."/>
        </authorList>
    </citation>
    <scope>NUCLEOTIDE SEQUENCE [LARGE SCALE GENOMIC DNA]</scope>
    <source>
        <strain evidence="1 2">TTN</strain>
    </source>
</reference>
<dbReference type="InterPro" id="IPR023214">
    <property type="entry name" value="HAD_sf"/>
</dbReference>
<dbReference type="InterPro" id="IPR036412">
    <property type="entry name" value="HAD-like_sf"/>
</dbReference>
<gene>
    <name evidence="1" type="ORF">SFMTTN_2903</name>
</gene>
<sequence>MNTRRFDLLIFDWDGTLMDSTGAIAESIQLACADLGLRVPQTDEARQIIGLGLAEALQTLLPDLTPSDYPRLVERYRHHFLGQDHTLPLFAGVAETIASLHAADYWLAVATGKSRKGLERAFDQSGLRKFFHASRCADEGYSKPHPGMVLELMDCCGVDAERTLMIGDTSHDLQMAINAGVASVGVAYGAHSVASLQACQPLYIAEDFKGLVAWLDNNA</sequence>
<protein>
    <submittedName>
        <fullName evidence="1">Similar to phosphoglycolate phosphatase</fullName>
    </submittedName>
</protein>
<dbReference type="Proteomes" id="UP000286806">
    <property type="component" value="Unassembled WGS sequence"/>
</dbReference>
<dbReference type="InterPro" id="IPR041492">
    <property type="entry name" value="HAD_2"/>
</dbReference>
<keyword evidence="2" id="KW-1185">Reference proteome</keyword>
<dbReference type="InterPro" id="IPR006439">
    <property type="entry name" value="HAD-SF_hydro_IA"/>
</dbReference>
<dbReference type="RefSeq" id="WP_124705845.1">
    <property type="nucleotide sequence ID" value="NZ_BGOW01000033.1"/>
</dbReference>
<dbReference type="GO" id="GO:0008967">
    <property type="term" value="F:phosphoglycolate phosphatase activity"/>
    <property type="evidence" value="ECO:0007669"/>
    <property type="project" value="TreeGrafter"/>
</dbReference>
<accession>A0A401K000</accession>
<dbReference type="SFLD" id="SFLDS00003">
    <property type="entry name" value="Haloacid_Dehalogenase"/>
    <property type="match status" value="1"/>
</dbReference>
<dbReference type="GO" id="GO:0006281">
    <property type="term" value="P:DNA repair"/>
    <property type="evidence" value="ECO:0007669"/>
    <property type="project" value="TreeGrafter"/>
</dbReference>
<dbReference type="PANTHER" id="PTHR43434:SF24">
    <property type="entry name" value="HYDROLASE-RELATED"/>
    <property type="match status" value="1"/>
</dbReference>
<dbReference type="GO" id="GO:0005829">
    <property type="term" value="C:cytosol"/>
    <property type="evidence" value="ECO:0007669"/>
    <property type="project" value="TreeGrafter"/>
</dbReference>
<dbReference type="InterPro" id="IPR050155">
    <property type="entry name" value="HAD-like_hydrolase_sf"/>
</dbReference>
<dbReference type="Pfam" id="PF13419">
    <property type="entry name" value="HAD_2"/>
    <property type="match status" value="1"/>
</dbReference>
<organism evidence="1 2">
    <name type="scientific">Sulfuriferula multivorans</name>
    <dbReference type="NCBI Taxonomy" id="1559896"/>
    <lineage>
        <taxon>Bacteria</taxon>
        <taxon>Pseudomonadati</taxon>
        <taxon>Pseudomonadota</taxon>
        <taxon>Betaproteobacteria</taxon>
        <taxon>Nitrosomonadales</taxon>
        <taxon>Sulfuricellaceae</taxon>
        <taxon>Sulfuriferula</taxon>
    </lineage>
</organism>